<evidence type="ECO:0000313" key="1">
    <source>
        <dbReference type="EMBL" id="KAA6340117.1"/>
    </source>
</evidence>
<gene>
    <name evidence="1" type="ORF">EZS27_011979</name>
    <name evidence="2" type="ORF">EZS27_011999</name>
</gene>
<evidence type="ECO:0008006" key="3">
    <source>
        <dbReference type="Google" id="ProtNLM"/>
    </source>
</evidence>
<protein>
    <recommendedName>
        <fullName evidence="3">Radical SAM core domain-containing protein</fullName>
    </recommendedName>
</protein>
<sequence>MKIGLMDIDGHHFPNLALMKLSAWHKQKGDSVDWYNGIEYYDTVYKSKVFTFTPDDKRVIQANQIIAGGTGYKMYDTKLPNEVEHIQPDYSIYPLTEFFDKKTAYGFLTRGCIRKCPWCIVPKKEGKISIEMDIEEILQDKKQAILMDNNILASAYGISQLEKIAQIGCKIDFNQGLDAELITEEIARIISKIKWIKFIRLACDSLKAIKPLLNALKVLNEYGVSNYRIFVYMLVKDVKEANEISMTLKPLGVVPFAQPYRDFNNTNPSEEQKHFARYVNRKEIYHSTSWEEYNPSMRNIKPIN</sequence>
<dbReference type="EMBL" id="SNRY01000482">
    <property type="protein sequence ID" value="KAA6340137.1"/>
    <property type="molecule type" value="Genomic_DNA"/>
</dbReference>
<reference evidence="2" key="1">
    <citation type="submission" date="2019-03" db="EMBL/GenBank/DDBJ databases">
        <title>Single cell metagenomics reveals metabolic interactions within the superorganism composed of flagellate Streblomastix strix and complex community of Bacteroidetes bacteria on its surface.</title>
        <authorList>
            <person name="Treitli S.C."/>
            <person name="Kolisko M."/>
            <person name="Husnik F."/>
            <person name="Keeling P."/>
            <person name="Hampl V."/>
        </authorList>
    </citation>
    <scope>NUCLEOTIDE SEQUENCE</scope>
    <source>
        <strain evidence="2">STM</strain>
    </source>
</reference>
<accession>A0A5J4S1S8</accession>
<dbReference type="GO" id="GO:0051536">
    <property type="term" value="F:iron-sulfur cluster binding"/>
    <property type="evidence" value="ECO:0007669"/>
    <property type="project" value="InterPro"/>
</dbReference>
<organism evidence="2">
    <name type="scientific">termite gut metagenome</name>
    <dbReference type="NCBI Taxonomy" id="433724"/>
    <lineage>
        <taxon>unclassified sequences</taxon>
        <taxon>metagenomes</taxon>
        <taxon>organismal metagenomes</taxon>
    </lineage>
</organism>
<dbReference type="SFLD" id="SFLDS00029">
    <property type="entry name" value="Radical_SAM"/>
    <property type="match status" value="1"/>
</dbReference>
<evidence type="ECO:0000313" key="2">
    <source>
        <dbReference type="EMBL" id="KAA6340137.1"/>
    </source>
</evidence>
<dbReference type="AlphaFoldDB" id="A0A5J4S1S8"/>
<dbReference type="GO" id="GO:0003824">
    <property type="term" value="F:catalytic activity"/>
    <property type="evidence" value="ECO:0007669"/>
    <property type="project" value="InterPro"/>
</dbReference>
<dbReference type="SUPFAM" id="SSF102114">
    <property type="entry name" value="Radical SAM enzymes"/>
    <property type="match status" value="1"/>
</dbReference>
<dbReference type="InterPro" id="IPR007197">
    <property type="entry name" value="rSAM"/>
</dbReference>
<proteinExistence type="predicted"/>
<dbReference type="InterPro" id="IPR058240">
    <property type="entry name" value="rSAM_sf"/>
</dbReference>
<comment type="caution">
    <text evidence="2">The sequence shown here is derived from an EMBL/GenBank/DDBJ whole genome shotgun (WGS) entry which is preliminary data.</text>
</comment>
<name>A0A5J4S1S8_9ZZZZ</name>
<dbReference type="EMBL" id="SNRY01000482">
    <property type="protein sequence ID" value="KAA6340117.1"/>
    <property type="molecule type" value="Genomic_DNA"/>
</dbReference>